<evidence type="ECO:0000313" key="3">
    <source>
        <dbReference type="Proteomes" id="UP000234752"/>
    </source>
</evidence>
<dbReference type="EMBL" id="CP025614">
    <property type="protein sequence ID" value="AUN33800.1"/>
    <property type="molecule type" value="Genomic_DNA"/>
</dbReference>
<organism evidence="2 3">
    <name type="scientific">Niveispirillum cyanobacteriorum</name>
    <dbReference type="NCBI Taxonomy" id="1612173"/>
    <lineage>
        <taxon>Bacteria</taxon>
        <taxon>Pseudomonadati</taxon>
        <taxon>Pseudomonadota</taxon>
        <taxon>Alphaproteobacteria</taxon>
        <taxon>Rhodospirillales</taxon>
        <taxon>Azospirillaceae</taxon>
        <taxon>Niveispirillum</taxon>
    </lineage>
</organism>
<keyword evidence="1" id="KW-0472">Membrane</keyword>
<dbReference type="RefSeq" id="WP_102115303.1">
    <property type="nucleotide sequence ID" value="NZ_BMGN01000024.1"/>
</dbReference>
<evidence type="ECO:0000256" key="1">
    <source>
        <dbReference type="SAM" id="Phobius"/>
    </source>
</evidence>
<gene>
    <name evidence="2" type="primary">napE</name>
    <name evidence="2" type="ORF">C0V82_25675</name>
</gene>
<proteinExistence type="predicted"/>
<name>A0A2K9NL55_9PROT</name>
<evidence type="ECO:0000313" key="2">
    <source>
        <dbReference type="EMBL" id="AUN33800.1"/>
    </source>
</evidence>
<accession>A0A2K9NL55</accession>
<feature type="transmembrane region" description="Helical" evidence="1">
    <location>
        <begin position="12"/>
        <end position="45"/>
    </location>
</feature>
<keyword evidence="1" id="KW-1133">Transmembrane helix</keyword>
<dbReference type="Pfam" id="PF06796">
    <property type="entry name" value="NapE"/>
    <property type="match status" value="1"/>
</dbReference>
<dbReference type="InterPro" id="IPR010649">
    <property type="entry name" value="NapE_TorE"/>
</dbReference>
<geneLocation type="plasmid" evidence="2 3">
    <name>unnamed2</name>
</geneLocation>
<sequence length="50" mass="5459">MSVHLQTRRTELRTFLFLAFGLIPLLSVGVVAAYGFAVWMVQLIAGPPGL</sequence>
<keyword evidence="2" id="KW-0614">Plasmid</keyword>
<dbReference type="Proteomes" id="UP000234752">
    <property type="component" value="Plasmid unnamed2"/>
</dbReference>
<dbReference type="InterPro" id="IPR004448">
    <property type="entry name" value="Nitrate_reductase_NapE"/>
</dbReference>
<dbReference type="OrthoDB" id="7596241at2"/>
<protein>
    <submittedName>
        <fullName evidence="2">Periplasmic nitrate reductase, NapE protein</fullName>
    </submittedName>
</protein>
<keyword evidence="1" id="KW-0812">Transmembrane</keyword>
<dbReference type="AlphaFoldDB" id="A0A2K9NL55"/>
<reference evidence="2 3" key="1">
    <citation type="submission" date="2017-12" db="EMBL/GenBank/DDBJ databases">
        <title>Genomes of bacteria within cyanobacterial aggregates.</title>
        <authorList>
            <person name="Cai H."/>
        </authorList>
    </citation>
    <scope>NUCLEOTIDE SEQUENCE [LARGE SCALE GENOMIC DNA]</scope>
    <source>
        <strain evidence="2 3">TH16</strain>
        <plasmid evidence="2 3">unnamed2</plasmid>
    </source>
</reference>
<dbReference type="KEGG" id="ncb:C0V82_25675"/>
<keyword evidence="3" id="KW-1185">Reference proteome</keyword>
<dbReference type="NCBIfam" id="TIGR02973">
    <property type="entry name" value="nitrate_rd_NapE"/>
    <property type="match status" value="1"/>
</dbReference>